<name>A0A5C7FP57_9BURK</name>
<comment type="caution">
    <text evidence="3">The sequence shown here is derived from an EMBL/GenBank/DDBJ whole genome shotgun (WGS) entry which is preliminary data.</text>
</comment>
<proteinExistence type="predicted"/>
<evidence type="ECO:0000313" key="4">
    <source>
        <dbReference type="Proteomes" id="UP000321413"/>
    </source>
</evidence>
<dbReference type="AlphaFoldDB" id="A0A5C7FP57"/>
<feature type="region of interest" description="Disordered" evidence="2">
    <location>
        <begin position="46"/>
        <end position="85"/>
    </location>
</feature>
<sequence length="629" mass="70065">MSVESNQNINSDLGLALKNAFAIVTVSGLLAGLLSGCAASPQQQSLAAGEDAKFGQQQSAQQSAQKEAEPELDEEELAAKQKAEEEARLPKVELTPVMLEQLMKAEFAFRNGDWQGPYLTVYNLAQRTHDPRLARRAAEMAVAAKQADDTLAAVRLWYRLDPDSDEATQYFVGMAVTSDKISELEPIFEQRLREATPARRGVLLFQVQQLLGRAKDKEAAIAMLERLIAPYENTMEARVVRAQIALVRDDKALARSEAQAALAIKPDAEIALLMLAQVTEDEAQVVALMQKFLKSYPKASDVRAAYARVLVNRKDYPAARREFELLVKAQPDNVAHLYALGILATQMNDALGAEQYFTRFVEVLGRNPDDERDPSRALLILSQLAEERNDLVGALQWLDKVPEGTDPQTRFNTQLRRVHLVGKGGDVNSARRLLAEIKTDDPARQAQLMAAEAQLLREANQLQEAYAVMEAATKRFPKNPDLLYDFALLAEKLGKVDVMEAQLREVMAQAPDNHHAYNALGYSLAERNVRLQEAYGLIAKALDMAPDDPFIMDSMGWVHYRMGNLVEAEKFLRRAYGLRKDPEIAVHLGEVLWQKGDKSAAEKLWREAGAKDPQNDTLRTTLARLRPAL</sequence>
<reference evidence="3 4" key="1">
    <citation type="submission" date="2019-08" db="EMBL/GenBank/DDBJ databases">
        <title>Massilia golmudensis sp. nov., isolated from sand in the Qinghai-Tibetan Plateau.</title>
        <authorList>
            <person name="Zhang B."/>
        </authorList>
    </citation>
    <scope>NUCLEOTIDE SEQUENCE [LARGE SCALE GENOMIC DNA]</scope>
    <source>
        <strain evidence="3 4">GEM5</strain>
    </source>
</reference>
<gene>
    <name evidence="3" type="ORF">FVD38_19975</name>
</gene>
<dbReference type="InterPro" id="IPR011990">
    <property type="entry name" value="TPR-like_helical_dom_sf"/>
</dbReference>
<dbReference type="PANTHER" id="PTHR12558">
    <property type="entry name" value="CELL DIVISION CYCLE 16,23,27"/>
    <property type="match status" value="1"/>
</dbReference>
<dbReference type="Gene3D" id="1.25.40.10">
    <property type="entry name" value="Tetratricopeptide repeat domain"/>
    <property type="match status" value="2"/>
</dbReference>
<feature type="compositionally biased region" description="Low complexity" evidence="2">
    <location>
        <begin position="56"/>
        <end position="65"/>
    </location>
</feature>
<feature type="coiled-coil region" evidence="1">
    <location>
        <begin position="445"/>
        <end position="472"/>
    </location>
</feature>
<evidence type="ECO:0000256" key="1">
    <source>
        <dbReference type="SAM" id="Coils"/>
    </source>
</evidence>
<dbReference type="EMBL" id="VPFD01000025">
    <property type="protein sequence ID" value="TXF97490.1"/>
    <property type="molecule type" value="Genomic_DNA"/>
</dbReference>
<keyword evidence="1" id="KW-0175">Coiled coil</keyword>
<organism evidence="3 4">
    <name type="scientific">Massilia arenae</name>
    <dbReference type="NCBI Taxonomy" id="2603288"/>
    <lineage>
        <taxon>Bacteria</taxon>
        <taxon>Pseudomonadati</taxon>
        <taxon>Pseudomonadota</taxon>
        <taxon>Betaproteobacteria</taxon>
        <taxon>Burkholderiales</taxon>
        <taxon>Oxalobacteraceae</taxon>
        <taxon>Telluria group</taxon>
        <taxon>Massilia</taxon>
    </lineage>
</organism>
<accession>A0A5C7FP57</accession>
<evidence type="ECO:0000256" key="2">
    <source>
        <dbReference type="SAM" id="MobiDB-lite"/>
    </source>
</evidence>
<dbReference type="SUPFAM" id="SSF48452">
    <property type="entry name" value="TPR-like"/>
    <property type="match status" value="2"/>
</dbReference>
<dbReference type="Pfam" id="PF13432">
    <property type="entry name" value="TPR_16"/>
    <property type="match status" value="3"/>
</dbReference>
<keyword evidence="4" id="KW-1185">Reference proteome</keyword>
<evidence type="ECO:0000313" key="3">
    <source>
        <dbReference type="EMBL" id="TXF97490.1"/>
    </source>
</evidence>
<dbReference type="PANTHER" id="PTHR12558:SF13">
    <property type="entry name" value="CELL DIVISION CYCLE PROTEIN 27 HOMOLOG"/>
    <property type="match status" value="1"/>
</dbReference>
<dbReference type="Proteomes" id="UP000321413">
    <property type="component" value="Unassembled WGS sequence"/>
</dbReference>
<protein>
    <submittedName>
        <fullName evidence="3">Tetratricopeptide repeat protein</fullName>
    </submittedName>
</protein>